<evidence type="ECO:0000313" key="2">
    <source>
        <dbReference type="EMBL" id="NGM21280.1"/>
    </source>
</evidence>
<dbReference type="GO" id="GO:0008168">
    <property type="term" value="F:methyltransferase activity"/>
    <property type="evidence" value="ECO:0007669"/>
    <property type="project" value="UniProtKB-KW"/>
</dbReference>
<accession>A0A6M1LLQ9</accession>
<dbReference type="SUPFAM" id="SSF53335">
    <property type="entry name" value="S-adenosyl-L-methionine-dependent methyltransferases"/>
    <property type="match status" value="1"/>
</dbReference>
<comment type="caution">
    <text evidence="2">The sequence shown here is derived from an EMBL/GenBank/DDBJ whole genome shotgun (WGS) entry which is preliminary data.</text>
</comment>
<dbReference type="PANTHER" id="PTHR34203">
    <property type="entry name" value="METHYLTRANSFERASE, FKBM FAMILY PROTEIN"/>
    <property type="match status" value="1"/>
</dbReference>
<organism evidence="2 3">
    <name type="scientific">Falsiroseomonas algicola</name>
    <dbReference type="NCBI Taxonomy" id="2716930"/>
    <lineage>
        <taxon>Bacteria</taxon>
        <taxon>Pseudomonadati</taxon>
        <taxon>Pseudomonadota</taxon>
        <taxon>Alphaproteobacteria</taxon>
        <taxon>Acetobacterales</taxon>
        <taxon>Roseomonadaceae</taxon>
        <taxon>Falsiroseomonas</taxon>
    </lineage>
</organism>
<dbReference type="EMBL" id="JAAIKB010000005">
    <property type="protein sequence ID" value="NGM21280.1"/>
    <property type="molecule type" value="Genomic_DNA"/>
</dbReference>
<dbReference type="PANTHER" id="PTHR34203:SF15">
    <property type="entry name" value="SLL1173 PROTEIN"/>
    <property type="match status" value="1"/>
</dbReference>
<feature type="domain" description="Methyltransferase FkbM" evidence="1">
    <location>
        <begin position="114"/>
        <end position="259"/>
    </location>
</feature>
<proteinExistence type="predicted"/>
<dbReference type="InterPro" id="IPR029063">
    <property type="entry name" value="SAM-dependent_MTases_sf"/>
</dbReference>
<gene>
    <name evidence="2" type="ORF">G3576_14750</name>
</gene>
<keyword evidence="2" id="KW-0808">Transferase</keyword>
<dbReference type="Gene3D" id="3.40.50.150">
    <property type="entry name" value="Vaccinia Virus protein VP39"/>
    <property type="match status" value="1"/>
</dbReference>
<dbReference type="AlphaFoldDB" id="A0A6M1LLQ9"/>
<keyword evidence="3" id="KW-1185">Reference proteome</keyword>
<sequence>MKPFAWLVGQASRLHGRRQRRRPLATGQAMHRLEPEDYASSWRRVGMQALIRAQARAVPLPDGSVLCRALGRYPMVVDGRDLGLSARLMLDGFWDYAVVAFLARTLRPGQVAIDVGANLGLLTVLMADLVGPAGAVAAVEPNPALITLAARNLSLNGLAGRATLHQAAAADRGGEVRWLRLDPTDPKNGHLLPPGAVTGRGGMLEVEVPTLALDDLVAGAADVVKIDVEGAEESVWDGMQGLLDRSPDILVLMEVNPARLADAAGFLHAVAARFLLRELRADTRVAPVRLEAVLARPGDTQLVLTRRARV</sequence>
<evidence type="ECO:0000259" key="1">
    <source>
        <dbReference type="Pfam" id="PF05050"/>
    </source>
</evidence>
<reference evidence="2 3" key="1">
    <citation type="submission" date="2020-03" db="EMBL/GenBank/DDBJ databases">
        <title>Roseomonas stagni sp. nov., isolated from pond water in Japan.</title>
        <authorList>
            <person name="Furuhata K."/>
            <person name="Miyamoto H."/>
            <person name="Goto K."/>
        </authorList>
    </citation>
    <scope>NUCLEOTIDE SEQUENCE [LARGE SCALE GENOMIC DNA]</scope>
    <source>
        <strain evidence="2 3">PeD5</strain>
    </source>
</reference>
<dbReference type="NCBIfam" id="TIGR01444">
    <property type="entry name" value="fkbM_fam"/>
    <property type="match status" value="1"/>
</dbReference>
<dbReference type="Pfam" id="PF05050">
    <property type="entry name" value="Methyltransf_21"/>
    <property type="match status" value="1"/>
</dbReference>
<dbReference type="RefSeq" id="WP_164695179.1">
    <property type="nucleotide sequence ID" value="NZ_JAAIKB010000005.1"/>
</dbReference>
<dbReference type="Proteomes" id="UP000475385">
    <property type="component" value="Unassembled WGS sequence"/>
</dbReference>
<evidence type="ECO:0000313" key="3">
    <source>
        <dbReference type="Proteomes" id="UP000475385"/>
    </source>
</evidence>
<dbReference type="GO" id="GO:0032259">
    <property type="term" value="P:methylation"/>
    <property type="evidence" value="ECO:0007669"/>
    <property type="project" value="UniProtKB-KW"/>
</dbReference>
<name>A0A6M1LLQ9_9PROT</name>
<dbReference type="InterPro" id="IPR052514">
    <property type="entry name" value="SAM-dependent_MTase"/>
</dbReference>
<keyword evidence="2" id="KW-0489">Methyltransferase</keyword>
<dbReference type="InterPro" id="IPR006342">
    <property type="entry name" value="FkbM_mtfrase"/>
</dbReference>
<protein>
    <submittedName>
        <fullName evidence="2">FkbM family methyltransferase</fullName>
    </submittedName>
</protein>